<reference evidence="1" key="1">
    <citation type="submission" date="2018-05" db="EMBL/GenBank/DDBJ databases">
        <authorList>
            <person name="Lanie J.A."/>
            <person name="Ng W.-L."/>
            <person name="Kazmierczak K.M."/>
            <person name="Andrzejewski T.M."/>
            <person name="Davidsen T.M."/>
            <person name="Wayne K.J."/>
            <person name="Tettelin H."/>
            <person name="Glass J.I."/>
            <person name="Rusch D."/>
            <person name="Podicherti R."/>
            <person name="Tsui H.-C.T."/>
            <person name="Winkler M.E."/>
        </authorList>
    </citation>
    <scope>NUCLEOTIDE SEQUENCE</scope>
</reference>
<name>A0A383D0V2_9ZZZZ</name>
<dbReference type="AlphaFoldDB" id="A0A383D0V2"/>
<dbReference type="EMBL" id="UINC01213416">
    <property type="protein sequence ID" value="SVE38176.1"/>
    <property type="molecule type" value="Genomic_DNA"/>
</dbReference>
<proteinExistence type="predicted"/>
<organism evidence="1">
    <name type="scientific">marine metagenome</name>
    <dbReference type="NCBI Taxonomy" id="408172"/>
    <lineage>
        <taxon>unclassified sequences</taxon>
        <taxon>metagenomes</taxon>
        <taxon>ecological metagenomes</taxon>
    </lineage>
</organism>
<sequence>MKRAIALVYSKNAELAGSRGSAPSHYAPGERSGARMVPGVTGDLGEPPIVRKGFCSATTRHGAPCKARPVAGSTLCIGHTRQKAAS</sequence>
<accession>A0A383D0V2</accession>
<evidence type="ECO:0000313" key="1">
    <source>
        <dbReference type="EMBL" id="SVE38176.1"/>
    </source>
</evidence>
<gene>
    <name evidence="1" type="ORF">METZ01_LOCUS491030</name>
</gene>
<protein>
    <submittedName>
        <fullName evidence="1">Uncharacterized protein</fullName>
    </submittedName>
</protein>